<dbReference type="AlphaFoldDB" id="A0A6N2WWA6"/>
<feature type="chain" id="PRO_5026797605" description="GLUG domain-containing protein" evidence="1">
    <location>
        <begin position="23"/>
        <end position="1134"/>
    </location>
</feature>
<dbReference type="CDD" id="cd13120">
    <property type="entry name" value="BF2867_like_N"/>
    <property type="match status" value="1"/>
</dbReference>
<dbReference type="Gene3D" id="2.160.20.110">
    <property type="match status" value="2"/>
</dbReference>
<feature type="signal peptide" evidence="1">
    <location>
        <begin position="1"/>
        <end position="22"/>
    </location>
</feature>
<organism evidence="2">
    <name type="scientific">Bacteroides intestinalis</name>
    <dbReference type="NCBI Taxonomy" id="329854"/>
    <lineage>
        <taxon>Bacteria</taxon>
        <taxon>Pseudomonadati</taxon>
        <taxon>Bacteroidota</taxon>
        <taxon>Bacteroidia</taxon>
        <taxon>Bacteroidales</taxon>
        <taxon>Bacteroidaceae</taxon>
        <taxon>Bacteroides</taxon>
    </lineage>
</organism>
<keyword evidence="1" id="KW-0732">Signal</keyword>
<evidence type="ECO:0000313" key="2">
    <source>
        <dbReference type="EMBL" id="VYT46154.1"/>
    </source>
</evidence>
<dbReference type="PROSITE" id="PS51257">
    <property type="entry name" value="PROKAR_LIPOPROTEIN"/>
    <property type="match status" value="1"/>
</dbReference>
<sequence length="1134" mass="120278">MLRLRKLMQVACTATVALTVFSCSQDEFEMTNGKGNTTITATFEGAGGNTRTTVNDLYQIVWQESDALTLFCTDNSKTTLSYQSGAGTTSATFTGSVESGKTASFSIYPDQSAMSVTNNTLTMTLPATLEKYAGTSNGPMYAKVTDAGNLSALSFKHMAALIKLTVNKIPAEATTFKITASNNIAGTCTADLSAEYPVLTIKDESASKTITATFDASSSTTSRSFYIPLPVGTYQFITAELTNGSDKVYFTKTLNDKTLNRRDLLEVPALDCVTVEATTPSALNEALANSSNLPQAAPEKKTTTDIAITGEFATSGQSTGIEIPVVENSDINLAFNSVPSTSNGALQLTDKNKESQTDPAEIATNKVSLAIPEVSDGGTSAPSVAIDMPRTTVTLSAVGATATYNEVTVTTAKQTLVVNAGVTVKKLIIKGGNVEIYGTVEELVRDGSNSATVDVASFGAANIKAVTNPENFKLTSTWDGISQVEATNGNIYTAAQLAFYQSKTAPNDVNYKSLPVTLTAETTTLYADVDLADKPWLGMVINGKIFEGKSHTIKNLNMSQYIMNQQETKYTPQACIGLFAVVYGAATIKDITLDKVTIRPDASVSPKWVGALVGYSRGNVTKYENCIAKNVEIFTHGAASYRVGGLIGYIEADGAAANTATATLKGCKVEKASIAASFGYGGLVGSMYDSVTFEDCSTKNITLSLNGECDNTYGYVSGFIGDIANSGTKARTVIIKNCTTDALTNETALKVPMGGCKWCGIVEPESVPNFTIKVTENSGTEKTLVAGTDFNIVNNIPWDGSCAFEPKCENNIYAITAPSELAWIAKQVEKNNTFEGKTIQLSNDLDMGNKSWKPIGDNSAHKMINVPQGVTHEAEYVKTVKYFKGTFDGNNKTISNLTVNHKYPGAGLLGNVQNAVVKNLNVTNATINGSSKWTAIVIGFSNGSLTVENVKVSNSEINMESDTDGAVKLAGIVSYMNGNNTEDIHLKGCSVSDFTINGGSYNIAGLVGYIIKAKSFIIENCQTSNITLKVSDAKYVNKVNYSSPFLGCFGVTASEKASSAVFKNNTVSGTYTYDGSTVNLGSFTISDAGKANDSNYSSFVCAPLFGDCDATSMGITINDNVYAYSNGKYIQKQD</sequence>
<name>A0A6N2WWA6_9BACE</name>
<proteinExistence type="predicted"/>
<evidence type="ECO:0000256" key="1">
    <source>
        <dbReference type="SAM" id="SignalP"/>
    </source>
</evidence>
<reference evidence="2" key="1">
    <citation type="submission" date="2019-11" db="EMBL/GenBank/DDBJ databases">
        <authorList>
            <person name="Feng L."/>
        </authorList>
    </citation>
    <scope>NUCLEOTIDE SEQUENCE</scope>
    <source>
        <strain evidence="2">BintestinalisLFYP9</strain>
    </source>
</reference>
<dbReference type="EMBL" id="CACRSU010000048">
    <property type="protein sequence ID" value="VYT46154.1"/>
    <property type="molecule type" value="Genomic_DNA"/>
</dbReference>
<dbReference type="RefSeq" id="WP_138291467.1">
    <property type="nucleotide sequence ID" value="NZ_BAABZC010000001.1"/>
</dbReference>
<accession>A0A6N2WWA6</accession>
<gene>
    <name evidence="2" type="ORF">BILFYP9_03895</name>
</gene>
<protein>
    <recommendedName>
        <fullName evidence="3">GLUG domain-containing protein</fullName>
    </recommendedName>
</protein>
<evidence type="ECO:0008006" key="3">
    <source>
        <dbReference type="Google" id="ProtNLM"/>
    </source>
</evidence>